<evidence type="ECO:0000313" key="1">
    <source>
        <dbReference type="EMBL" id="KAI0048118.1"/>
    </source>
</evidence>
<organism evidence="1 2">
    <name type="scientific">Auriscalpium vulgare</name>
    <dbReference type="NCBI Taxonomy" id="40419"/>
    <lineage>
        <taxon>Eukaryota</taxon>
        <taxon>Fungi</taxon>
        <taxon>Dikarya</taxon>
        <taxon>Basidiomycota</taxon>
        <taxon>Agaricomycotina</taxon>
        <taxon>Agaricomycetes</taxon>
        <taxon>Russulales</taxon>
        <taxon>Auriscalpiaceae</taxon>
        <taxon>Auriscalpium</taxon>
    </lineage>
</organism>
<dbReference type="EMBL" id="MU275892">
    <property type="protein sequence ID" value="KAI0048118.1"/>
    <property type="molecule type" value="Genomic_DNA"/>
</dbReference>
<keyword evidence="2" id="KW-1185">Reference proteome</keyword>
<name>A0ACB8RVD1_9AGAM</name>
<gene>
    <name evidence="1" type="ORF">FA95DRAFT_1125949</name>
</gene>
<evidence type="ECO:0000313" key="2">
    <source>
        <dbReference type="Proteomes" id="UP000814033"/>
    </source>
</evidence>
<accession>A0ACB8RVD1</accession>
<reference evidence="1" key="1">
    <citation type="submission" date="2021-02" db="EMBL/GenBank/DDBJ databases">
        <authorList>
            <consortium name="DOE Joint Genome Institute"/>
            <person name="Ahrendt S."/>
            <person name="Looney B.P."/>
            <person name="Miyauchi S."/>
            <person name="Morin E."/>
            <person name="Drula E."/>
            <person name="Courty P.E."/>
            <person name="Chicoki N."/>
            <person name="Fauchery L."/>
            <person name="Kohler A."/>
            <person name="Kuo A."/>
            <person name="Labutti K."/>
            <person name="Pangilinan J."/>
            <person name="Lipzen A."/>
            <person name="Riley R."/>
            <person name="Andreopoulos W."/>
            <person name="He G."/>
            <person name="Johnson J."/>
            <person name="Barry K.W."/>
            <person name="Grigoriev I.V."/>
            <person name="Nagy L."/>
            <person name="Hibbett D."/>
            <person name="Henrissat B."/>
            <person name="Matheny P.B."/>
            <person name="Labbe J."/>
            <person name="Martin F."/>
        </authorList>
    </citation>
    <scope>NUCLEOTIDE SEQUENCE</scope>
    <source>
        <strain evidence="1">FP105234-sp</strain>
    </source>
</reference>
<protein>
    <submittedName>
        <fullName evidence="1">Uncharacterized protein</fullName>
    </submittedName>
</protein>
<proteinExistence type="predicted"/>
<reference evidence="1" key="2">
    <citation type="journal article" date="2022" name="New Phytol.">
        <title>Evolutionary transition to the ectomycorrhizal habit in the genomes of a hyperdiverse lineage of mushroom-forming fungi.</title>
        <authorList>
            <person name="Looney B."/>
            <person name="Miyauchi S."/>
            <person name="Morin E."/>
            <person name="Drula E."/>
            <person name="Courty P.E."/>
            <person name="Kohler A."/>
            <person name="Kuo A."/>
            <person name="LaButti K."/>
            <person name="Pangilinan J."/>
            <person name="Lipzen A."/>
            <person name="Riley R."/>
            <person name="Andreopoulos W."/>
            <person name="He G."/>
            <person name="Johnson J."/>
            <person name="Nolan M."/>
            <person name="Tritt A."/>
            <person name="Barry K.W."/>
            <person name="Grigoriev I.V."/>
            <person name="Nagy L.G."/>
            <person name="Hibbett D."/>
            <person name="Henrissat B."/>
            <person name="Matheny P.B."/>
            <person name="Labbe J."/>
            <person name="Martin F.M."/>
        </authorList>
    </citation>
    <scope>NUCLEOTIDE SEQUENCE</scope>
    <source>
        <strain evidence="1">FP105234-sp</strain>
    </source>
</reference>
<comment type="caution">
    <text evidence="1">The sequence shown here is derived from an EMBL/GenBank/DDBJ whole genome shotgun (WGS) entry which is preliminary data.</text>
</comment>
<sequence>MIASHVTELREFGIALMGDYCAVVGHILVRQSKGREWVTKTACSAATDESRREMMYATTPSHPKSSAPSHPKSPAGDKPSVDCPPSPPALEVHHATPPAAPSPPDVSLISTSRARPPTPGPSSPPTACPSPPPAAKSSSPLSIRPSSPPAAPSRPSTRLPSPSLARPPSAGAGSSPVSEVSPERPISASPTPADAPPSVPDSTPNHGTFHLAFYQIPLATYIHSVLRHRHSLHHHDALVMSVCCTPIMFGAFIIALAAFVALFWLH</sequence>
<dbReference type="Proteomes" id="UP000814033">
    <property type="component" value="Unassembled WGS sequence"/>
</dbReference>